<dbReference type="EMBL" id="JH971386">
    <property type="protein sequence ID" value="EKM82887.1"/>
    <property type="molecule type" value="Genomic_DNA"/>
</dbReference>
<proteinExistence type="inferred from homology"/>
<dbReference type="GO" id="GO:0005634">
    <property type="term" value="C:nucleus"/>
    <property type="evidence" value="ECO:0007669"/>
    <property type="project" value="TreeGrafter"/>
</dbReference>
<dbReference type="PROSITE" id="PS00893">
    <property type="entry name" value="NUDIX_BOX"/>
    <property type="match status" value="1"/>
</dbReference>
<dbReference type="Pfam" id="PF00293">
    <property type="entry name" value="NUDIX"/>
    <property type="match status" value="1"/>
</dbReference>
<name>K5XHV7_AGABU</name>
<feature type="non-terminal residue" evidence="4">
    <location>
        <position position="227"/>
    </location>
</feature>
<evidence type="ECO:0000313" key="4">
    <source>
        <dbReference type="EMBL" id="EKM82887.1"/>
    </source>
</evidence>
<reference evidence="5" key="1">
    <citation type="journal article" date="2012" name="Proc. Natl. Acad. Sci. U.S.A.">
        <title>Genome sequence of the button mushroom Agaricus bisporus reveals mechanisms governing adaptation to a humic-rich ecological niche.</title>
        <authorList>
            <person name="Morin E."/>
            <person name="Kohler A."/>
            <person name="Baker A.R."/>
            <person name="Foulongne-Oriol M."/>
            <person name="Lombard V."/>
            <person name="Nagy L.G."/>
            <person name="Ohm R.A."/>
            <person name="Patyshakuliyeva A."/>
            <person name="Brun A."/>
            <person name="Aerts A.L."/>
            <person name="Bailey A.M."/>
            <person name="Billette C."/>
            <person name="Coutinho P.M."/>
            <person name="Deakin G."/>
            <person name="Doddapaneni H."/>
            <person name="Floudas D."/>
            <person name="Grimwood J."/>
            <person name="Hilden K."/>
            <person name="Kuees U."/>
            <person name="LaButti K.M."/>
            <person name="Lapidus A."/>
            <person name="Lindquist E.A."/>
            <person name="Lucas S.M."/>
            <person name="Murat C."/>
            <person name="Riley R.W."/>
            <person name="Salamov A.A."/>
            <person name="Schmutz J."/>
            <person name="Subramanian V."/>
            <person name="Woesten H.A.B."/>
            <person name="Xu J."/>
            <person name="Eastwood D.C."/>
            <person name="Foster G.D."/>
            <person name="Sonnenberg A.S."/>
            <person name="Cullen D."/>
            <person name="de Vries R.P."/>
            <person name="Lundell T."/>
            <person name="Hibbett D.S."/>
            <person name="Henrissat B."/>
            <person name="Burton K.S."/>
            <person name="Kerrigan R.W."/>
            <person name="Challen M.P."/>
            <person name="Grigoriev I.V."/>
            <person name="Martin F."/>
        </authorList>
    </citation>
    <scope>NUCLEOTIDE SEQUENCE [LARGE SCALE GENOMIC DNA]</scope>
    <source>
        <strain evidence="5">JB137-S8 / ATCC MYA-4627 / FGSC 10392</strain>
    </source>
</reference>
<dbReference type="Proteomes" id="UP000008493">
    <property type="component" value="Unassembled WGS sequence"/>
</dbReference>
<dbReference type="GO" id="GO:0047631">
    <property type="term" value="F:ADP-ribose diphosphatase activity"/>
    <property type="evidence" value="ECO:0007669"/>
    <property type="project" value="TreeGrafter"/>
</dbReference>
<dbReference type="PANTHER" id="PTHR11839:SF1">
    <property type="entry name" value="ADP-SUGAR PYROPHOSPHATASE"/>
    <property type="match status" value="1"/>
</dbReference>
<dbReference type="GO" id="GO:0019693">
    <property type="term" value="P:ribose phosphate metabolic process"/>
    <property type="evidence" value="ECO:0007669"/>
    <property type="project" value="TreeGrafter"/>
</dbReference>
<evidence type="ECO:0000259" key="3">
    <source>
        <dbReference type="PROSITE" id="PS51462"/>
    </source>
</evidence>
<sequence>MRLLFRGLHYRQALYFRRQMTSVPKIISTTELSAQDAKWITLQKIKYSDAEGKERLWECAERKTRKSSGVDAVSVLALINSKTNAFPLSTVIIEQFRPPVGKYVVELPAGLIDEGESPETAAVRELEEETGFNAYSIFESSDIVVSDPGMTSANMKLVIANVLLDDKLELPEQKLEAGEFIKCRVVGLDKLHDELKDYARKGFIVDARLSHLATGFTLAQQFRIGLA</sequence>
<dbReference type="HOGENOM" id="CLU_062658_0_0_1"/>
<accession>K5XHV7</accession>
<evidence type="ECO:0000256" key="1">
    <source>
        <dbReference type="ARBA" id="ARBA00022801"/>
    </source>
</evidence>
<dbReference type="FunCoup" id="K5XHV7">
    <property type="interactions" value="474"/>
</dbReference>
<organism evidence="4 5">
    <name type="scientific">Agaricus bisporus var. burnettii (strain JB137-S8 / ATCC MYA-4627 / FGSC 10392)</name>
    <name type="common">White button mushroom</name>
    <dbReference type="NCBI Taxonomy" id="597362"/>
    <lineage>
        <taxon>Eukaryota</taxon>
        <taxon>Fungi</taxon>
        <taxon>Dikarya</taxon>
        <taxon>Basidiomycota</taxon>
        <taxon>Agaricomycotina</taxon>
        <taxon>Agaricomycetes</taxon>
        <taxon>Agaricomycetidae</taxon>
        <taxon>Agaricales</taxon>
        <taxon>Agaricineae</taxon>
        <taxon>Agaricaceae</taxon>
        <taxon>Agaricus</taxon>
    </lineage>
</organism>
<dbReference type="RefSeq" id="XP_007326776.1">
    <property type="nucleotide sequence ID" value="XM_007326714.1"/>
</dbReference>
<dbReference type="GO" id="GO:0006753">
    <property type="term" value="P:nucleoside phosphate metabolic process"/>
    <property type="evidence" value="ECO:0007669"/>
    <property type="project" value="TreeGrafter"/>
</dbReference>
<dbReference type="FunFam" id="3.90.79.10:FF:000016">
    <property type="entry name" value="ADP-sugar pyrophosphatase isoform X1"/>
    <property type="match status" value="1"/>
</dbReference>
<dbReference type="PRINTS" id="PR00502">
    <property type="entry name" value="NUDIXFAMILY"/>
</dbReference>
<gene>
    <name evidence="4" type="ORF">AGABI1DRAFT_118315</name>
</gene>
<dbReference type="AlphaFoldDB" id="K5XHV7"/>
<dbReference type="InterPro" id="IPR020476">
    <property type="entry name" value="Nudix_hydrolase"/>
</dbReference>
<dbReference type="Gene3D" id="3.90.79.10">
    <property type="entry name" value="Nucleoside Triphosphate Pyrophosphohydrolase"/>
    <property type="match status" value="1"/>
</dbReference>
<dbReference type="OMA" id="WHWAAGW"/>
<dbReference type="GeneID" id="18825429"/>
<dbReference type="STRING" id="597362.K5XHV7"/>
<dbReference type="InParanoid" id="K5XHV7"/>
<dbReference type="InterPro" id="IPR020084">
    <property type="entry name" value="NUDIX_hydrolase_CS"/>
</dbReference>
<dbReference type="PANTHER" id="PTHR11839">
    <property type="entry name" value="UDP/ADP-SUGAR PYROPHOSPHATASE"/>
    <property type="match status" value="1"/>
</dbReference>
<dbReference type="CDD" id="cd18888">
    <property type="entry name" value="NUDIX_ADPRase_Nudt5"/>
    <property type="match status" value="1"/>
</dbReference>
<dbReference type="InterPro" id="IPR000086">
    <property type="entry name" value="NUDIX_hydrolase_dom"/>
</dbReference>
<dbReference type="KEGG" id="abp:AGABI1DRAFT118315"/>
<dbReference type="SUPFAM" id="SSF55811">
    <property type="entry name" value="Nudix"/>
    <property type="match status" value="1"/>
</dbReference>
<protein>
    <recommendedName>
        <fullName evidence="3">Nudix hydrolase domain-containing protein</fullName>
    </recommendedName>
</protein>
<keyword evidence="1 2" id="KW-0378">Hydrolase</keyword>
<keyword evidence="5" id="KW-1185">Reference proteome</keyword>
<comment type="similarity">
    <text evidence="2">Belongs to the Nudix hydrolase family.</text>
</comment>
<dbReference type="eggNOG" id="KOG3041">
    <property type="taxonomic scope" value="Eukaryota"/>
</dbReference>
<evidence type="ECO:0000313" key="5">
    <source>
        <dbReference type="Proteomes" id="UP000008493"/>
    </source>
</evidence>
<dbReference type="OrthoDB" id="10249920at2759"/>
<evidence type="ECO:0000256" key="2">
    <source>
        <dbReference type="RuleBase" id="RU003476"/>
    </source>
</evidence>
<feature type="domain" description="Nudix hydrolase" evidence="3">
    <location>
        <begin position="68"/>
        <end position="208"/>
    </location>
</feature>
<dbReference type="InterPro" id="IPR015797">
    <property type="entry name" value="NUDIX_hydrolase-like_dom_sf"/>
</dbReference>
<dbReference type="PROSITE" id="PS51462">
    <property type="entry name" value="NUDIX"/>
    <property type="match status" value="1"/>
</dbReference>